<evidence type="ECO:0000313" key="2">
    <source>
        <dbReference type="WBParaSite" id="RSKR_0000138700.1"/>
    </source>
</evidence>
<organism evidence="1 2">
    <name type="scientific">Rhabditophanes sp. KR3021</name>
    <dbReference type="NCBI Taxonomy" id="114890"/>
    <lineage>
        <taxon>Eukaryota</taxon>
        <taxon>Metazoa</taxon>
        <taxon>Ecdysozoa</taxon>
        <taxon>Nematoda</taxon>
        <taxon>Chromadorea</taxon>
        <taxon>Rhabditida</taxon>
        <taxon>Tylenchina</taxon>
        <taxon>Panagrolaimomorpha</taxon>
        <taxon>Strongyloidoidea</taxon>
        <taxon>Alloionematidae</taxon>
        <taxon>Rhabditophanes</taxon>
    </lineage>
</organism>
<proteinExistence type="predicted"/>
<name>A0AC35TJR5_9BILA</name>
<dbReference type="Proteomes" id="UP000095286">
    <property type="component" value="Unplaced"/>
</dbReference>
<sequence>MKHDESPTTFEFNNEEDKAAGPCGRNVVTMTKIHSPISLTVCIFGIIIGSIAFAFPEIHRNSLIHKEMFKTYERLHYYKYRLGYKIVCGSWIFLQTLHGVTIVLTIVGIKVGEGLDFNITFSVN</sequence>
<dbReference type="WBParaSite" id="RSKR_0000138700.1">
    <property type="protein sequence ID" value="RSKR_0000138700.1"/>
    <property type="gene ID" value="RSKR_0000138700"/>
</dbReference>
<protein>
    <submittedName>
        <fullName evidence="2">CNNM transmembrane domain-containing protein</fullName>
    </submittedName>
</protein>
<evidence type="ECO:0000313" key="1">
    <source>
        <dbReference type="Proteomes" id="UP000095286"/>
    </source>
</evidence>
<accession>A0AC35TJR5</accession>
<reference evidence="2" key="1">
    <citation type="submission" date="2016-11" db="UniProtKB">
        <authorList>
            <consortium name="WormBaseParasite"/>
        </authorList>
    </citation>
    <scope>IDENTIFICATION</scope>
    <source>
        <strain evidence="2">KR3021</strain>
    </source>
</reference>